<sequence length="890" mass="101202">MKVVTSHQNLDFDGLAAMLAYNKLNPDTKMVLPPKLNQNVRAFYSLYKDTFSFVERINFDLHKVNTLTMVDTSDEKRIGKLSSILPQVEQLIIYDHHEYKNLSQNPTIEINHEVGATSTILVEELMNKEIELSPLEATVIAMGIYEDTGNLTFSHVTARDVRAVAQLLEWGADVDIIRDYVTIILTQAQRGLLDELISNTKYLNINDYEIGLSITEREEYFSGAAALVHKLMEIEDVDLFFIIVKMDKKVFVIGRSRREEINVSRILSPFSGKGHDQAASATIKHGDLQHIETELIESLKLHLPVLLTAKAIMSAPVKTISSSTTIQEADHLLHKYGHSGLPVVQDKQNDIDDEAGKIVGVISRRDIEKAKHHGFGHSPVKGYMSQKVISISPDTSIKEIQHLMVSNDIGRLPVIDSNANLIGIVTRTNLLKIQHGQLTEEQERTNLYLKELDEFSEDITELMARRLPSKILGVLYLIGQKADKEGFKVYGVGGFIRDLLLGKDNLDIDLVIEQDAISFAKLVSKHLNGDLKTFSQFQTARLTLRSGTRIDFATARIEYYAFPAASPEVEESTIKQDLYRRDFTINTLAVELNCNSFGKLLDFFGGTKDLKKGVIRVLYNLSFVEDPTRIFRAIRFESRFNFNIEEQTLIFIKNSLETGVLDKLPGERLYEELRNIVDEDEAVNTFRRMDELGIFTKIFPNLNVSQDKLVKLQNIYDILNWYERENKQKQEKFVSKEAMVFSCLLQDQPLPIISSILERLKVPQKIRDVIITTVKETESLSSKLEYTEKNSELVQNLEEIPLETILFVLADKENQKIKNKIYYYLEELIGAGVSITGEDLKTLGIKPGPVYKTALEEVRKARLDGLVTTPEEELEYVLDFFEQKGEDMHG</sequence>
<keyword evidence="9" id="KW-0460">Magnesium</keyword>
<dbReference type="GO" id="GO:0046872">
    <property type="term" value="F:metal ion binding"/>
    <property type="evidence" value="ECO:0007669"/>
    <property type="project" value="UniProtKB-KW"/>
</dbReference>
<protein>
    <submittedName>
        <fullName evidence="14">CBS domain containing protein</fullName>
    </submittedName>
</protein>
<evidence type="ECO:0000256" key="5">
    <source>
        <dbReference type="ARBA" id="ARBA00022694"/>
    </source>
</evidence>
<evidence type="ECO:0000256" key="10">
    <source>
        <dbReference type="ARBA" id="ARBA00022884"/>
    </source>
</evidence>
<evidence type="ECO:0000313" key="15">
    <source>
        <dbReference type="Proteomes" id="UP000001683"/>
    </source>
</evidence>
<dbReference type="Pfam" id="PF12627">
    <property type="entry name" value="PolyA_pol_RNAbd"/>
    <property type="match status" value="1"/>
</dbReference>
<comment type="cofactor">
    <cofactor evidence="1">
        <name>Mg(2+)</name>
        <dbReference type="ChEBI" id="CHEBI:18420"/>
    </cofactor>
</comment>
<proteinExistence type="inferred from homology"/>
<dbReference type="GO" id="GO:0016779">
    <property type="term" value="F:nucleotidyltransferase activity"/>
    <property type="evidence" value="ECO:0007669"/>
    <property type="project" value="UniProtKB-KW"/>
</dbReference>
<dbReference type="InterPro" id="IPR003156">
    <property type="entry name" value="DHHA1_dom"/>
</dbReference>
<dbReference type="InterPro" id="IPR000644">
    <property type="entry name" value="CBS_dom"/>
</dbReference>
<dbReference type="InterPro" id="IPR032828">
    <property type="entry name" value="PolyA_RNA-bd"/>
</dbReference>
<evidence type="ECO:0000256" key="11">
    <source>
        <dbReference type="PROSITE-ProRule" id="PRU00703"/>
    </source>
</evidence>
<dbReference type="HOGENOM" id="CLU_015961_5_0_9"/>
<organism evidence="14 15">
    <name type="scientific">Natranaerobius thermophilus (strain ATCC BAA-1301 / DSM 18059 / JW/NM-WN-LF)</name>
    <dbReference type="NCBI Taxonomy" id="457570"/>
    <lineage>
        <taxon>Bacteria</taxon>
        <taxon>Bacillati</taxon>
        <taxon>Bacillota</taxon>
        <taxon>Clostridia</taxon>
        <taxon>Natranaerobiales</taxon>
        <taxon>Natranaerobiaceae</taxon>
        <taxon>Natranaerobius</taxon>
    </lineage>
</organism>
<dbReference type="GO" id="GO:0008033">
    <property type="term" value="P:tRNA processing"/>
    <property type="evidence" value="ECO:0007669"/>
    <property type="project" value="UniProtKB-KW"/>
</dbReference>
<evidence type="ECO:0000256" key="12">
    <source>
        <dbReference type="RuleBase" id="RU003953"/>
    </source>
</evidence>
<keyword evidence="4 12" id="KW-0808">Transferase</keyword>
<dbReference type="eggNOG" id="COG0517">
    <property type="taxonomic scope" value="Bacteria"/>
</dbReference>
<dbReference type="CDD" id="cd04595">
    <property type="entry name" value="CBS_pair_DHH_polyA_Pol_assoc"/>
    <property type="match status" value="1"/>
</dbReference>
<dbReference type="SUPFAM" id="SSF54631">
    <property type="entry name" value="CBS-domain pair"/>
    <property type="match status" value="1"/>
</dbReference>
<dbReference type="Gene3D" id="1.10.3090.10">
    <property type="entry name" value="cca-adding enzyme, domain 2"/>
    <property type="match status" value="1"/>
</dbReference>
<feature type="domain" description="CBS" evidence="13">
    <location>
        <begin position="384"/>
        <end position="440"/>
    </location>
</feature>
<dbReference type="SMART" id="SM00116">
    <property type="entry name" value="CBS"/>
    <property type="match status" value="2"/>
</dbReference>
<dbReference type="InterPro" id="IPR043519">
    <property type="entry name" value="NT_sf"/>
</dbReference>
<keyword evidence="11" id="KW-0129">CBS domain</keyword>
<dbReference type="OrthoDB" id="9805698at2"/>
<dbReference type="PANTHER" id="PTHR47788:SF1">
    <property type="entry name" value="A-ADDING TRNA NUCLEOTIDYLTRANSFERASE"/>
    <property type="match status" value="1"/>
</dbReference>
<evidence type="ECO:0000256" key="2">
    <source>
        <dbReference type="ARBA" id="ARBA00007265"/>
    </source>
</evidence>
<dbReference type="InterPro" id="IPR052390">
    <property type="entry name" value="tRNA_nt/polyA_polymerase"/>
</dbReference>
<keyword evidence="6" id="KW-0548">Nucleotidyltransferase</keyword>
<evidence type="ECO:0000256" key="6">
    <source>
        <dbReference type="ARBA" id="ARBA00022695"/>
    </source>
</evidence>
<dbReference type="STRING" id="457570.Nther_1654"/>
<dbReference type="SUPFAM" id="SSF64182">
    <property type="entry name" value="DHH phosphoesterases"/>
    <property type="match status" value="1"/>
</dbReference>
<dbReference type="PANTHER" id="PTHR47788">
    <property type="entry name" value="POLYA POLYMERASE"/>
    <property type="match status" value="1"/>
</dbReference>
<evidence type="ECO:0000256" key="3">
    <source>
        <dbReference type="ARBA" id="ARBA00022555"/>
    </source>
</evidence>
<dbReference type="Pfam" id="PF02272">
    <property type="entry name" value="DHHA1"/>
    <property type="match status" value="1"/>
</dbReference>
<evidence type="ECO:0000256" key="9">
    <source>
        <dbReference type="ARBA" id="ARBA00022842"/>
    </source>
</evidence>
<dbReference type="InParanoid" id="B2A4Y6"/>
<dbReference type="InterPro" id="IPR002646">
    <property type="entry name" value="PolA_pol_head_dom"/>
</dbReference>
<dbReference type="eggNOG" id="COG0617">
    <property type="taxonomic scope" value="Bacteria"/>
</dbReference>
<reference evidence="14 15" key="2">
    <citation type="journal article" date="2011" name="J. Bacteriol.">
        <title>Complete genome sequence of the anaerobic, halophilic alkalithermophile Natranaerobius thermophilus JW/NM-WN-LF.</title>
        <authorList>
            <person name="Zhao B."/>
            <person name="Mesbah N.M."/>
            <person name="Dalin E."/>
            <person name="Goodwin L."/>
            <person name="Nolan M."/>
            <person name="Pitluck S."/>
            <person name="Chertkov O."/>
            <person name="Brettin T.S."/>
            <person name="Han J."/>
            <person name="Larimer F.W."/>
            <person name="Land M.L."/>
            <person name="Hauser L."/>
            <person name="Kyrpides N."/>
            <person name="Wiegel J."/>
        </authorList>
    </citation>
    <scope>NUCLEOTIDE SEQUENCE [LARGE SCALE GENOMIC DNA]</scope>
    <source>
        <strain evidence="15">ATCC BAA-1301 / DSM 18059 / JW/NM-WN-LF</strain>
    </source>
</reference>
<keyword evidence="15" id="KW-1185">Reference proteome</keyword>
<dbReference type="GO" id="GO:0000049">
    <property type="term" value="F:tRNA binding"/>
    <property type="evidence" value="ECO:0007669"/>
    <property type="project" value="UniProtKB-KW"/>
</dbReference>
<dbReference type="PROSITE" id="PS51371">
    <property type="entry name" value="CBS"/>
    <property type="match status" value="2"/>
</dbReference>
<evidence type="ECO:0000256" key="7">
    <source>
        <dbReference type="ARBA" id="ARBA00022723"/>
    </source>
</evidence>
<evidence type="ECO:0000259" key="13">
    <source>
        <dbReference type="PROSITE" id="PS51371"/>
    </source>
</evidence>
<dbReference type="SUPFAM" id="SSF81301">
    <property type="entry name" value="Nucleotidyltransferase"/>
    <property type="match status" value="1"/>
</dbReference>
<keyword evidence="8" id="KW-0547">Nucleotide-binding</keyword>
<dbReference type="GO" id="GO:0000166">
    <property type="term" value="F:nucleotide binding"/>
    <property type="evidence" value="ECO:0007669"/>
    <property type="project" value="UniProtKB-KW"/>
</dbReference>
<dbReference type="KEGG" id="nth:Nther_1654"/>
<dbReference type="Pfam" id="PF01368">
    <property type="entry name" value="DHH"/>
    <property type="match status" value="1"/>
</dbReference>
<keyword evidence="10 12" id="KW-0694">RNA-binding</keyword>
<dbReference type="Gene3D" id="3.30.460.10">
    <property type="entry name" value="Beta Polymerase, domain 2"/>
    <property type="match status" value="1"/>
</dbReference>
<dbReference type="CDD" id="cd05398">
    <property type="entry name" value="NT_ClassII-CCAase"/>
    <property type="match status" value="1"/>
</dbReference>
<dbReference type="InterPro" id="IPR038763">
    <property type="entry name" value="DHH_sf"/>
</dbReference>
<keyword evidence="5" id="KW-0819">tRNA processing</keyword>
<reference evidence="14 15" key="1">
    <citation type="submission" date="2008-04" db="EMBL/GenBank/DDBJ databases">
        <title>Complete sequence of chromosome of Natranaerobius thermophilus JW/NM-WN-LF.</title>
        <authorList>
            <consortium name="US DOE Joint Genome Institute"/>
            <person name="Copeland A."/>
            <person name="Lucas S."/>
            <person name="Lapidus A."/>
            <person name="Glavina del Rio T."/>
            <person name="Dalin E."/>
            <person name="Tice H."/>
            <person name="Bruce D."/>
            <person name="Goodwin L."/>
            <person name="Pitluck S."/>
            <person name="Chertkov O."/>
            <person name="Brettin T."/>
            <person name="Detter J.C."/>
            <person name="Han C."/>
            <person name="Kuske C.R."/>
            <person name="Schmutz J."/>
            <person name="Larimer F."/>
            <person name="Land M."/>
            <person name="Hauser L."/>
            <person name="Kyrpides N."/>
            <person name="Lykidis A."/>
            <person name="Mesbah N.M."/>
            <person name="Wiegel J."/>
        </authorList>
    </citation>
    <scope>NUCLEOTIDE SEQUENCE [LARGE SCALE GENOMIC DNA]</scope>
    <source>
        <strain evidence="15">ATCC BAA-1301 / DSM 18059 / JW/NM-WN-LF</strain>
    </source>
</reference>
<dbReference type="Gene3D" id="3.10.310.30">
    <property type="match status" value="1"/>
</dbReference>
<evidence type="ECO:0000313" key="14">
    <source>
        <dbReference type="EMBL" id="ACB85228.1"/>
    </source>
</evidence>
<dbReference type="Pfam" id="PF01743">
    <property type="entry name" value="PolyA_pol"/>
    <property type="match status" value="1"/>
</dbReference>
<evidence type="ECO:0000256" key="4">
    <source>
        <dbReference type="ARBA" id="ARBA00022679"/>
    </source>
</evidence>
<evidence type="ECO:0000256" key="8">
    <source>
        <dbReference type="ARBA" id="ARBA00022741"/>
    </source>
</evidence>
<evidence type="ECO:0000256" key="1">
    <source>
        <dbReference type="ARBA" id="ARBA00001946"/>
    </source>
</evidence>
<dbReference type="SUPFAM" id="SSF81891">
    <property type="entry name" value="Poly A polymerase C-terminal region-like"/>
    <property type="match status" value="1"/>
</dbReference>
<dbReference type="InterPro" id="IPR046342">
    <property type="entry name" value="CBS_dom_sf"/>
</dbReference>
<dbReference type="Proteomes" id="UP000001683">
    <property type="component" value="Chromosome"/>
</dbReference>
<dbReference type="RefSeq" id="WP_012448096.1">
    <property type="nucleotide sequence ID" value="NC_010718.1"/>
</dbReference>
<keyword evidence="3" id="KW-0820">tRNA-binding</keyword>
<dbReference type="EMBL" id="CP001034">
    <property type="protein sequence ID" value="ACB85228.1"/>
    <property type="molecule type" value="Genomic_DNA"/>
</dbReference>
<dbReference type="Pfam" id="PF00571">
    <property type="entry name" value="CBS"/>
    <property type="match status" value="2"/>
</dbReference>
<dbReference type="eggNOG" id="COG0618">
    <property type="taxonomic scope" value="Bacteria"/>
</dbReference>
<name>B2A4Y6_NATTJ</name>
<feature type="domain" description="CBS" evidence="13">
    <location>
        <begin position="313"/>
        <end position="380"/>
    </location>
</feature>
<dbReference type="AlphaFoldDB" id="B2A4Y6"/>
<keyword evidence="7" id="KW-0479">Metal-binding</keyword>
<dbReference type="Gene3D" id="3.10.580.10">
    <property type="entry name" value="CBS-domain"/>
    <property type="match status" value="1"/>
</dbReference>
<comment type="similarity">
    <text evidence="2 12">Belongs to the tRNA nucleotidyltransferase/poly(A) polymerase family.</text>
</comment>
<dbReference type="InterPro" id="IPR001667">
    <property type="entry name" value="DDH_dom"/>
</dbReference>
<accession>B2A4Y6</accession>
<dbReference type="Gene3D" id="3.90.1640.10">
    <property type="entry name" value="inorganic pyrophosphatase (n-terminal core)"/>
    <property type="match status" value="1"/>
</dbReference>
<gene>
    <name evidence="14" type="ordered locus">Nther_1654</name>
</gene>